<keyword evidence="11" id="KW-0175">Coiled coil</keyword>
<dbReference type="GeneID" id="7844658"/>
<dbReference type="Gene3D" id="3.30.40.10">
    <property type="entry name" value="Zinc/RING finger domain, C3HC4 (zinc finger)"/>
    <property type="match status" value="1"/>
</dbReference>
<dbReference type="InterPro" id="IPR031127">
    <property type="entry name" value="E3_UB_ligase_RBR"/>
</dbReference>
<dbReference type="Pfam" id="PF22605">
    <property type="entry name" value="IBR_2"/>
    <property type="match status" value="1"/>
</dbReference>
<evidence type="ECO:0000256" key="5">
    <source>
        <dbReference type="ARBA" id="ARBA00022723"/>
    </source>
</evidence>
<reference evidence="15" key="1">
    <citation type="journal article" date="2006" name="PLoS Biol.">
        <title>Macronuclear genome sequence of the ciliate Tetrahymena thermophila, a model eukaryote.</title>
        <authorList>
            <person name="Eisen J.A."/>
            <person name="Coyne R.S."/>
            <person name="Wu M."/>
            <person name="Wu D."/>
            <person name="Thiagarajan M."/>
            <person name="Wortman J.R."/>
            <person name="Badger J.H."/>
            <person name="Ren Q."/>
            <person name="Amedeo P."/>
            <person name="Jones K.M."/>
            <person name="Tallon L.J."/>
            <person name="Delcher A.L."/>
            <person name="Salzberg S.L."/>
            <person name="Silva J.C."/>
            <person name="Haas B.J."/>
            <person name="Majoros W.H."/>
            <person name="Farzad M."/>
            <person name="Carlton J.M."/>
            <person name="Smith R.K. Jr."/>
            <person name="Garg J."/>
            <person name="Pearlman R.E."/>
            <person name="Karrer K.M."/>
            <person name="Sun L."/>
            <person name="Manning G."/>
            <person name="Elde N.C."/>
            <person name="Turkewitz A.P."/>
            <person name="Asai D.J."/>
            <person name="Wilkes D.E."/>
            <person name="Wang Y."/>
            <person name="Cai H."/>
            <person name="Collins K."/>
            <person name="Stewart B.A."/>
            <person name="Lee S.R."/>
            <person name="Wilamowska K."/>
            <person name="Weinberg Z."/>
            <person name="Ruzzo W.L."/>
            <person name="Wloga D."/>
            <person name="Gaertig J."/>
            <person name="Frankel J."/>
            <person name="Tsao C.-C."/>
            <person name="Gorovsky M.A."/>
            <person name="Keeling P.J."/>
            <person name="Waller R.F."/>
            <person name="Patron N.J."/>
            <person name="Cherry J.M."/>
            <person name="Stover N.A."/>
            <person name="Krieger C.J."/>
            <person name="del Toro C."/>
            <person name="Ryder H.F."/>
            <person name="Williamson S.C."/>
            <person name="Barbeau R.A."/>
            <person name="Hamilton E.P."/>
            <person name="Orias E."/>
        </authorList>
    </citation>
    <scope>NUCLEOTIDE SEQUENCE [LARGE SCALE GENOMIC DNA]</scope>
    <source>
        <strain evidence="15">SB210</strain>
    </source>
</reference>
<evidence type="ECO:0000256" key="10">
    <source>
        <dbReference type="PROSITE-ProRule" id="PRU00175"/>
    </source>
</evidence>
<dbReference type="PROSITE" id="PS00518">
    <property type="entry name" value="ZF_RING_1"/>
    <property type="match status" value="1"/>
</dbReference>
<sequence>MSSQYKNSNGWESVYSEQGQLQGSHCIYESQIVFKMDNPNYSQQSQYQIIQSTNQKESQQSETNLYDMISKSYNFIFSYEQLASQIKQAQIQQLAQISQNQKQVSSRQNFINSDINISRLQSQNNNNFKNLYQNRQSYDYSTTDQSQLKFQTNQFEQSNKDPTYLKYFQNLSQALSGNANQNDLVFFSSCIKEIQLLCEKKPKIKICQLQKQINQMNTPQIDKIEKQISDEEKEETKVDKELQQHDQNQEIKLQNDQLIEKQKSEELKKQQEIQNSLCGLCLDPINSYSHQVIAPKYFTDTYQYFQAKCGHYISKICLATTYQGIFQDSIPKTVKQYDEQLEKKSKLDLQLNCNHCNYKLQMDEVLEQNNGYLTHVRSNRKQFECGICIVDYDLEEEGIAMFDCDHIFCIQCLTSYIIQCINQNKFRYEDFKCPQDKCTAIINNYTVDRLMNTPENQMLFNRMIRMQLVHTTFKKEKIALCPGFQMRNKQTNNILNVDQETITLLRLGMPPQLSDDVEIIGCTTFFSYDENKVQFYECSNCKYKSCLKGCEDAHIKGSKRGKNCSEFKKWKQQNQGMDIDLLAIFDKDTMCQCPKCKAIIIRNGGCNHMTCTMPNCGFQFCFKCQSKWLCWKHLHYF</sequence>
<dbReference type="GO" id="GO:0061630">
    <property type="term" value="F:ubiquitin protein ligase activity"/>
    <property type="evidence" value="ECO:0007669"/>
    <property type="project" value="UniProtKB-EC"/>
</dbReference>
<dbReference type="KEGG" id="tet:TTHERM_00188820"/>
<evidence type="ECO:0000313" key="15">
    <source>
        <dbReference type="Proteomes" id="UP000009168"/>
    </source>
</evidence>
<dbReference type="GO" id="GO:0008270">
    <property type="term" value="F:zinc ion binding"/>
    <property type="evidence" value="ECO:0007669"/>
    <property type="project" value="UniProtKB-KW"/>
</dbReference>
<evidence type="ECO:0000256" key="8">
    <source>
        <dbReference type="ARBA" id="ARBA00022786"/>
    </source>
</evidence>
<dbReference type="InterPro" id="IPR017907">
    <property type="entry name" value="Znf_RING_CS"/>
</dbReference>
<protein>
    <recommendedName>
        <fullName evidence="3">RBR-type E3 ubiquitin transferase</fullName>
        <ecNumber evidence="3">2.3.2.31</ecNumber>
    </recommendedName>
</protein>
<evidence type="ECO:0000256" key="1">
    <source>
        <dbReference type="ARBA" id="ARBA00001798"/>
    </source>
</evidence>
<evidence type="ECO:0000256" key="6">
    <source>
        <dbReference type="ARBA" id="ARBA00022737"/>
    </source>
</evidence>
<accession>I7MEG5</accession>
<keyword evidence="4" id="KW-0808">Transferase</keyword>
<dbReference type="InterPro" id="IPR044066">
    <property type="entry name" value="TRIAD_supradom"/>
</dbReference>
<dbReference type="SUPFAM" id="SSF57850">
    <property type="entry name" value="RING/U-box"/>
    <property type="match status" value="2"/>
</dbReference>
<keyword evidence="15" id="KW-1185">Reference proteome</keyword>
<evidence type="ECO:0000259" key="12">
    <source>
        <dbReference type="PROSITE" id="PS50089"/>
    </source>
</evidence>
<evidence type="ECO:0000256" key="3">
    <source>
        <dbReference type="ARBA" id="ARBA00012251"/>
    </source>
</evidence>
<feature type="domain" description="RING-type" evidence="13">
    <location>
        <begin position="381"/>
        <end position="637"/>
    </location>
</feature>
<dbReference type="InterPro" id="IPR013083">
    <property type="entry name" value="Znf_RING/FYVE/PHD"/>
</dbReference>
<dbReference type="AlphaFoldDB" id="I7MEG5"/>
<evidence type="ECO:0000313" key="14">
    <source>
        <dbReference type="EMBL" id="EAR96313.2"/>
    </source>
</evidence>
<dbReference type="OrthoDB" id="304870at2759"/>
<dbReference type="EC" id="2.3.2.31" evidence="3"/>
<comment type="catalytic activity">
    <reaction evidence="1">
        <text>[E2 ubiquitin-conjugating enzyme]-S-ubiquitinyl-L-cysteine + [acceptor protein]-L-lysine = [E2 ubiquitin-conjugating enzyme]-L-cysteine + [acceptor protein]-N(6)-ubiquitinyl-L-lysine.</text>
        <dbReference type="EC" id="2.3.2.31"/>
    </reaction>
</comment>
<evidence type="ECO:0000256" key="9">
    <source>
        <dbReference type="ARBA" id="ARBA00022833"/>
    </source>
</evidence>
<keyword evidence="8" id="KW-0833">Ubl conjugation pathway</keyword>
<dbReference type="InterPro" id="IPR001841">
    <property type="entry name" value="Znf_RING"/>
</dbReference>
<dbReference type="Gene3D" id="1.20.120.1750">
    <property type="match status" value="1"/>
</dbReference>
<comment type="pathway">
    <text evidence="2">Protein modification; protein ubiquitination.</text>
</comment>
<proteinExistence type="predicted"/>
<dbReference type="PROSITE" id="PS51873">
    <property type="entry name" value="TRIAD"/>
    <property type="match status" value="1"/>
</dbReference>
<dbReference type="eggNOG" id="KOG1815">
    <property type="taxonomic scope" value="Eukaryota"/>
</dbReference>
<evidence type="ECO:0000259" key="13">
    <source>
        <dbReference type="PROSITE" id="PS51873"/>
    </source>
</evidence>
<dbReference type="Proteomes" id="UP000009168">
    <property type="component" value="Unassembled WGS sequence"/>
</dbReference>
<dbReference type="PANTHER" id="PTHR11685">
    <property type="entry name" value="RBR FAMILY RING FINGER AND IBR DOMAIN-CONTAINING"/>
    <property type="match status" value="1"/>
</dbReference>
<feature type="domain" description="RING-type" evidence="12">
    <location>
        <begin position="385"/>
        <end position="437"/>
    </location>
</feature>
<keyword evidence="6" id="KW-0677">Repeat</keyword>
<dbReference type="STRING" id="312017.I7MEG5"/>
<evidence type="ECO:0000256" key="7">
    <source>
        <dbReference type="ARBA" id="ARBA00022771"/>
    </source>
</evidence>
<keyword evidence="9" id="KW-0862">Zinc</keyword>
<feature type="coiled-coil region" evidence="11">
    <location>
        <begin position="221"/>
        <end position="268"/>
    </location>
</feature>
<dbReference type="EMBL" id="GG662693">
    <property type="protein sequence ID" value="EAR96313.2"/>
    <property type="molecule type" value="Genomic_DNA"/>
</dbReference>
<dbReference type="InterPro" id="IPR054694">
    <property type="entry name" value="Parkin-like_IBR"/>
</dbReference>
<gene>
    <name evidence="14" type="ORF">TTHERM_00188820</name>
</gene>
<keyword evidence="5" id="KW-0479">Metal-binding</keyword>
<dbReference type="PROSITE" id="PS50089">
    <property type="entry name" value="ZF_RING_2"/>
    <property type="match status" value="1"/>
</dbReference>
<dbReference type="GO" id="GO:0016567">
    <property type="term" value="P:protein ubiquitination"/>
    <property type="evidence" value="ECO:0007669"/>
    <property type="project" value="InterPro"/>
</dbReference>
<dbReference type="InParanoid" id="I7MEG5"/>
<keyword evidence="7 10" id="KW-0863">Zinc-finger</keyword>
<organism evidence="14 15">
    <name type="scientific">Tetrahymena thermophila (strain SB210)</name>
    <dbReference type="NCBI Taxonomy" id="312017"/>
    <lineage>
        <taxon>Eukaryota</taxon>
        <taxon>Sar</taxon>
        <taxon>Alveolata</taxon>
        <taxon>Ciliophora</taxon>
        <taxon>Intramacronucleata</taxon>
        <taxon>Oligohymenophorea</taxon>
        <taxon>Hymenostomatida</taxon>
        <taxon>Tetrahymenina</taxon>
        <taxon>Tetrahymenidae</taxon>
        <taxon>Tetrahymena</taxon>
    </lineage>
</organism>
<evidence type="ECO:0000256" key="11">
    <source>
        <dbReference type="SAM" id="Coils"/>
    </source>
</evidence>
<name>I7MEG5_TETTS</name>
<evidence type="ECO:0000256" key="4">
    <source>
        <dbReference type="ARBA" id="ARBA00022679"/>
    </source>
</evidence>
<evidence type="ECO:0000256" key="2">
    <source>
        <dbReference type="ARBA" id="ARBA00004906"/>
    </source>
</evidence>
<dbReference type="RefSeq" id="XP_001016558.2">
    <property type="nucleotide sequence ID" value="XM_001016558.2"/>
</dbReference>